<reference evidence="1" key="2">
    <citation type="journal article" date="2015" name="Fish Shellfish Immunol.">
        <title>Early steps in the European eel (Anguilla anguilla)-Vibrio vulnificus interaction in the gills: Role of the RtxA13 toxin.</title>
        <authorList>
            <person name="Callol A."/>
            <person name="Pajuelo D."/>
            <person name="Ebbesson L."/>
            <person name="Teles M."/>
            <person name="MacKenzie S."/>
            <person name="Amaro C."/>
        </authorList>
    </citation>
    <scope>NUCLEOTIDE SEQUENCE</scope>
</reference>
<protein>
    <submittedName>
        <fullName evidence="1">Uncharacterized protein</fullName>
    </submittedName>
</protein>
<accession>A0A0E9R9N5</accession>
<name>A0A0E9R9N5_ANGAN</name>
<sequence length="38" mass="3882">MGEVGLVERLRFDSLLSSSVSVTSCASCFCSSLGGLPS</sequence>
<organism evidence="1">
    <name type="scientific">Anguilla anguilla</name>
    <name type="common">European freshwater eel</name>
    <name type="synonym">Muraena anguilla</name>
    <dbReference type="NCBI Taxonomy" id="7936"/>
    <lineage>
        <taxon>Eukaryota</taxon>
        <taxon>Metazoa</taxon>
        <taxon>Chordata</taxon>
        <taxon>Craniata</taxon>
        <taxon>Vertebrata</taxon>
        <taxon>Euteleostomi</taxon>
        <taxon>Actinopterygii</taxon>
        <taxon>Neopterygii</taxon>
        <taxon>Teleostei</taxon>
        <taxon>Anguilliformes</taxon>
        <taxon>Anguillidae</taxon>
        <taxon>Anguilla</taxon>
    </lineage>
</organism>
<dbReference type="EMBL" id="GBXM01083524">
    <property type="protein sequence ID" value="JAH25053.1"/>
    <property type="molecule type" value="Transcribed_RNA"/>
</dbReference>
<evidence type="ECO:0000313" key="1">
    <source>
        <dbReference type="EMBL" id="JAH25053.1"/>
    </source>
</evidence>
<reference evidence="1" key="1">
    <citation type="submission" date="2014-11" db="EMBL/GenBank/DDBJ databases">
        <authorList>
            <person name="Amaro Gonzalez C."/>
        </authorList>
    </citation>
    <scope>NUCLEOTIDE SEQUENCE</scope>
</reference>
<proteinExistence type="predicted"/>
<dbReference type="AlphaFoldDB" id="A0A0E9R9N5"/>